<gene>
    <name evidence="1" type="ORF">GCM10007269_35360</name>
</gene>
<protein>
    <submittedName>
        <fullName evidence="1">Uncharacterized protein</fullName>
    </submittedName>
</protein>
<dbReference type="Pfam" id="PF13238">
    <property type="entry name" value="AAA_18"/>
    <property type="match status" value="1"/>
</dbReference>
<keyword evidence="2" id="KW-1185">Reference proteome</keyword>
<proteinExistence type="predicted"/>
<reference evidence="2" key="1">
    <citation type="journal article" date="2019" name="Int. J. Syst. Evol. Microbiol.">
        <title>The Global Catalogue of Microorganisms (GCM) 10K type strain sequencing project: providing services to taxonomists for standard genome sequencing and annotation.</title>
        <authorList>
            <consortium name="The Broad Institute Genomics Platform"/>
            <consortium name="The Broad Institute Genome Sequencing Center for Infectious Disease"/>
            <person name="Wu L."/>
            <person name="Ma J."/>
        </authorList>
    </citation>
    <scope>NUCLEOTIDE SEQUENCE [LARGE SCALE GENOMIC DNA]</scope>
    <source>
        <strain evidence="2">CCM 7640</strain>
    </source>
</reference>
<evidence type="ECO:0000313" key="2">
    <source>
        <dbReference type="Proteomes" id="UP000629365"/>
    </source>
</evidence>
<dbReference type="Gene3D" id="3.40.50.300">
    <property type="entry name" value="P-loop containing nucleotide triphosphate hydrolases"/>
    <property type="match status" value="2"/>
</dbReference>
<dbReference type="EMBL" id="BMCM01000007">
    <property type="protein sequence ID" value="GGD89646.1"/>
    <property type="molecule type" value="Genomic_DNA"/>
</dbReference>
<name>A0ABQ1S1U9_9MICO</name>
<accession>A0ABQ1S1U9</accession>
<dbReference type="CDD" id="cd01983">
    <property type="entry name" value="SIMIBI"/>
    <property type="match status" value="1"/>
</dbReference>
<dbReference type="Proteomes" id="UP000629365">
    <property type="component" value="Unassembled WGS sequence"/>
</dbReference>
<dbReference type="RefSeq" id="WP_188438056.1">
    <property type="nucleotide sequence ID" value="NZ_BMCM01000007.1"/>
</dbReference>
<organism evidence="1 2">
    <name type="scientific">Microbacterium murale</name>
    <dbReference type="NCBI Taxonomy" id="1081040"/>
    <lineage>
        <taxon>Bacteria</taxon>
        <taxon>Bacillati</taxon>
        <taxon>Actinomycetota</taxon>
        <taxon>Actinomycetes</taxon>
        <taxon>Micrococcales</taxon>
        <taxon>Microbacteriaceae</taxon>
        <taxon>Microbacterium</taxon>
    </lineage>
</organism>
<comment type="caution">
    <text evidence="1">The sequence shown here is derived from an EMBL/GenBank/DDBJ whole genome shotgun (WGS) entry which is preliminary data.</text>
</comment>
<sequence>MDLLRLAGAPGVGKSSTAWAISQQLAREGVRCGYVDIDQLGMCYPPPDDDPDRWALKERALAAVVAEFQRAGVDRLVVSGVALPGDPPDGIDGISVQSIWLDASEMTRRDRLGQRGASEGQLEQYLTAGTADAALVESSWERLSTDDRSLDETVDEVLPRWAPAAATSSRSARPLVSATAAAGPVLWVTGPRLAGASRIGWEIASGEWTAGRRTGFLDLAQLSFAWNNDRPVGLANLARVHGAFGDVGAGHFVVVAPLEISPSAARAALPNSQVTFVRLIASTADIHAHARLRQRGAGPALAGDDVLGSSDAAIGDVVRTSLAQSSLPLRDHEQRVDTRGLSLVDAVDAVRGEAGW</sequence>
<dbReference type="InterPro" id="IPR027417">
    <property type="entry name" value="P-loop_NTPase"/>
</dbReference>
<dbReference type="SUPFAM" id="SSF52540">
    <property type="entry name" value="P-loop containing nucleoside triphosphate hydrolases"/>
    <property type="match status" value="1"/>
</dbReference>
<evidence type="ECO:0000313" key="1">
    <source>
        <dbReference type="EMBL" id="GGD89646.1"/>
    </source>
</evidence>